<dbReference type="EMBL" id="RIBS01000002">
    <property type="protein sequence ID" value="RNF85366.1"/>
    <property type="molecule type" value="Genomic_DNA"/>
</dbReference>
<sequence>MMQSNETGSGHGAGCGERLRLAREAANLAIDDVASRLRMPTRVVRALEAGDWSQLGAPVFARGQLRSYARLLGVDIEAELDRAPAAAIAPATLVSHSHTPTYQRVFEQVTRRAIYIVMTAAIAVPVWIATRPHVANTVALQSLDLPETPAGGGASPVAAGSDAPAPRTPVAASMASLQPPAATGATLSLAFSGDSWVQVFAVDGTSIEQGLLAAGQQRSYAAGQVGRVVLGNSAAVQVLHAGRPVDLAPFSRANVARFTLSSDGSLAPPAN</sequence>
<dbReference type="Proteomes" id="UP000267049">
    <property type="component" value="Unassembled WGS sequence"/>
</dbReference>
<dbReference type="Pfam" id="PF13464">
    <property type="entry name" value="RodZ_C"/>
    <property type="match status" value="1"/>
</dbReference>
<dbReference type="InterPro" id="IPR001387">
    <property type="entry name" value="Cro/C1-type_HTH"/>
</dbReference>
<dbReference type="GO" id="GO:0003677">
    <property type="term" value="F:DNA binding"/>
    <property type="evidence" value="ECO:0007669"/>
    <property type="project" value="InterPro"/>
</dbReference>
<dbReference type="InterPro" id="IPR010982">
    <property type="entry name" value="Lambda_DNA-bd_dom_sf"/>
</dbReference>
<organism evidence="3 4">
    <name type="scientific">Montanilutibacter psychrotolerans</name>
    <dbReference type="NCBI Taxonomy" id="1327343"/>
    <lineage>
        <taxon>Bacteria</taxon>
        <taxon>Pseudomonadati</taxon>
        <taxon>Pseudomonadota</taxon>
        <taxon>Gammaproteobacteria</taxon>
        <taxon>Lysobacterales</taxon>
        <taxon>Lysobacteraceae</taxon>
        <taxon>Montanilutibacter</taxon>
    </lineage>
</organism>
<proteinExistence type="predicted"/>
<dbReference type="Gene3D" id="1.10.260.40">
    <property type="entry name" value="lambda repressor-like DNA-binding domains"/>
    <property type="match status" value="1"/>
</dbReference>
<evidence type="ECO:0000313" key="3">
    <source>
        <dbReference type="EMBL" id="RNF85366.1"/>
    </source>
</evidence>
<keyword evidence="1" id="KW-0472">Membrane</keyword>
<dbReference type="PANTHER" id="PTHR34475">
    <property type="match status" value="1"/>
</dbReference>
<evidence type="ECO:0000256" key="1">
    <source>
        <dbReference type="SAM" id="Phobius"/>
    </source>
</evidence>
<feature type="transmembrane region" description="Helical" evidence="1">
    <location>
        <begin position="113"/>
        <end position="130"/>
    </location>
</feature>
<keyword evidence="1" id="KW-0812">Transmembrane</keyword>
<evidence type="ECO:0000259" key="2">
    <source>
        <dbReference type="SMART" id="SM00530"/>
    </source>
</evidence>
<keyword evidence="1" id="KW-1133">Transmembrane helix</keyword>
<gene>
    <name evidence="3" type="ORF">EER27_06275</name>
</gene>
<dbReference type="InterPro" id="IPR050400">
    <property type="entry name" value="Bact_Cytoskel_RodZ"/>
</dbReference>
<dbReference type="OrthoDB" id="9790252at2"/>
<evidence type="ECO:0000313" key="4">
    <source>
        <dbReference type="Proteomes" id="UP000267049"/>
    </source>
</evidence>
<protein>
    <submittedName>
        <fullName evidence="3">Helix-turn-helix domain-containing protein</fullName>
    </submittedName>
</protein>
<dbReference type="AlphaFoldDB" id="A0A3M8T123"/>
<feature type="domain" description="HTH cro/C1-type" evidence="2">
    <location>
        <begin position="18"/>
        <end position="79"/>
    </location>
</feature>
<dbReference type="PANTHER" id="PTHR34475:SF1">
    <property type="entry name" value="CYTOSKELETON PROTEIN RODZ"/>
    <property type="match status" value="1"/>
</dbReference>
<dbReference type="CDD" id="cd00093">
    <property type="entry name" value="HTH_XRE"/>
    <property type="match status" value="1"/>
</dbReference>
<comment type="caution">
    <text evidence="3">The sequence shown here is derived from an EMBL/GenBank/DDBJ whole genome shotgun (WGS) entry which is preliminary data.</text>
</comment>
<dbReference type="SMART" id="SM00530">
    <property type="entry name" value="HTH_XRE"/>
    <property type="match status" value="1"/>
</dbReference>
<dbReference type="InterPro" id="IPR025194">
    <property type="entry name" value="RodZ-like_C"/>
</dbReference>
<dbReference type="Pfam" id="PF13413">
    <property type="entry name" value="HTH_25"/>
    <property type="match status" value="1"/>
</dbReference>
<dbReference type="RefSeq" id="WP_123087149.1">
    <property type="nucleotide sequence ID" value="NZ_RIBS01000002.1"/>
</dbReference>
<keyword evidence="4" id="KW-1185">Reference proteome</keyword>
<reference evidence="3 4" key="1">
    <citation type="submission" date="2018-11" db="EMBL/GenBank/DDBJ databases">
        <title>Lysobacter cryohumiis sp. nov., isolated from soil in the Tianshan Mountains, Xinjiang, China.</title>
        <authorList>
            <person name="Luo Y."/>
            <person name="Sheng H."/>
        </authorList>
    </citation>
    <scope>NUCLEOTIDE SEQUENCE [LARGE SCALE GENOMIC DNA]</scope>
    <source>
        <strain evidence="3 4">ZS60</strain>
    </source>
</reference>
<accession>A0A3M8T123</accession>
<name>A0A3M8T123_9GAMM</name>